<gene>
    <name evidence="5" type="ORF">J4E00_06885</name>
</gene>
<dbReference type="InterPro" id="IPR014756">
    <property type="entry name" value="Ig_E-set"/>
</dbReference>
<dbReference type="InterPro" id="IPR013783">
    <property type="entry name" value="Ig-like_fold"/>
</dbReference>
<dbReference type="PANTHER" id="PTHR46580">
    <property type="entry name" value="SENSOR KINASE-RELATED"/>
    <property type="match status" value="1"/>
</dbReference>
<dbReference type="PANTHER" id="PTHR46580:SF2">
    <property type="entry name" value="MAM DOMAIN-CONTAINING PROTEIN"/>
    <property type="match status" value="1"/>
</dbReference>
<keyword evidence="3" id="KW-0325">Glycoprotein</keyword>
<dbReference type="CDD" id="cd00102">
    <property type="entry name" value="IPT"/>
    <property type="match status" value="1"/>
</dbReference>
<keyword evidence="1 4" id="KW-0732">Signal</keyword>
<evidence type="ECO:0000313" key="5">
    <source>
        <dbReference type="EMBL" id="MBO2008772.1"/>
    </source>
</evidence>
<dbReference type="InterPro" id="IPR026444">
    <property type="entry name" value="Secre_tail"/>
</dbReference>
<dbReference type="SUPFAM" id="SSF69318">
    <property type="entry name" value="Integrin alpha N-terminal domain"/>
    <property type="match status" value="1"/>
</dbReference>
<feature type="chain" id="PRO_5045953066" evidence="4">
    <location>
        <begin position="37"/>
        <end position="1122"/>
    </location>
</feature>
<evidence type="ECO:0000313" key="6">
    <source>
        <dbReference type="Proteomes" id="UP000664369"/>
    </source>
</evidence>
<name>A0ABS3QBZ8_9BACT</name>
<comment type="caution">
    <text evidence="5">The sequence shown here is derived from an EMBL/GenBank/DDBJ whole genome shotgun (WGS) entry which is preliminary data.</text>
</comment>
<accession>A0ABS3QBZ8</accession>
<dbReference type="InterPro" id="IPR013517">
    <property type="entry name" value="FG-GAP"/>
</dbReference>
<keyword evidence="2" id="KW-0677">Repeat</keyword>
<dbReference type="Gene3D" id="2.60.40.10">
    <property type="entry name" value="Immunoglobulins"/>
    <property type="match status" value="1"/>
</dbReference>
<organism evidence="5 6">
    <name type="scientific">Hymenobacter negativus</name>
    <dbReference type="NCBI Taxonomy" id="2795026"/>
    <lineage>
        <taxon>Bacteria</taxon>
        <taxon>Pseudomonadati</taxon>
        <taxon>Bacteroidota</taxon>
        <taxon>Cytophagia</taxon>
        <taxon>Cytophagales</taxon>
        <taxon>Hymenobacteraceae</taxon>
        <taxon>Hymenobacter</taxon>
    </lineage>
</organism>
<evidence type="ECO:0000256" key="1">
    <source>
        <dbReference type="ARBA" id="ARBA00022729"/>
    </source>
</evidence>
<evidence type="ECO:0000256" key="3">
    <source>
        <dbReference type="ARBA" id="ARBA00023180"/>
    </source>
</evidence>
<sequence length="1122" mass="111582">MRFTFTFLLGAKGRQPIRRGLLALPLVGLLAGPVLAQTPATFATSVNYTTGGTGVVGLAVADVNADGKADLLTSNFNEGTVAVLLGTGTGTFGAATTFSSGGNLPVGVTAADVNGDNKLDFIVANQSSGTIGVLLGTGMGTFGTATTFGSGGVYPTDLVVTDVNGDNKLDILASNQTSGTLAVLLGTGAGTFGTAATFGTGLSSLLGLAVADLNGDGKRDVVVGTYTGSSVAVLLGTGTGTFGTAASFTVGAGLGPGRLALGDVNGDNKLDILTANYANATAAVLLGTGTGSFGTATTYGSGGGSPQDIAVADVNGDNKLDILTANSGNTTAGVLLGTGMGTFGAATAFSTGSAGGYPYAIRAADVNGDGRPDLLVANYFGNSLSVLLNTTVAPTLTALNPIAGPVGTSVTLTGTNLGSITTVKFNGVTAPGFVVNSATSITVSVPAGATTGPVSVQTATSTATGPNFTVTYPDLVVNTTTTVAAGIYNSITVNNPGVATLAGNVTVNTSTVVNTGATLNDGCFVLSGAGNFTLAAGATLGICHAQGLSATPGAGAIQNTGFRSFSTDATYVYNGTTAQVTGNALPYLVRALTTTNPNDLTMTANTSVTQTVTVAGSGNLVSNTALTLLSSAAGTALVVNSGTGIVVGSTVVQRYISPSKNPGLGYRHLAPPVNGATVASLATTGFTPVVNGAYNSSPTPGLVTPFPTVYYYDQSQLVTASNNLAAFDKGWGSPVALSYPLTSGLGYTVNMAGGLTVNFSGTLLNGNRSVGVSRNAAGSANAADAGWALIGNPYASPLDFSLVAAADRAGFDAAMYVFESTGPYAGSYRPYVNNLPAANALVGSSQAFFVRVSSTQTSATLQFRNSQRVTSYTTQVPLYRTAADARARVQLDLHSAVTGLTDAFYAYAEAGATPAFDGEFDAAKLPNSTGLNLAGLAASGEGLAIDGRPAFTPATSIALTVGVPAAGTYTLTAAELANLPTGLTPYLVDARTGSSTALNPGSVYSFSVSATEAQALITGRFTLRFGPLGVLATTPTLSAAEVSVFPNPAHERFTALVPAVAGASIVQADLLNGLGQVVCRLSTPLPAAGARLNVPTAMLAPGLYVLRLTAGPSTITKRVVIQ</sequence>
<dbReference type="EMBL" id="JAGETZ010000002">
    <property type="protein sequence ID" value="MBO2008772.1"/>
    <property type="molecule type" value="Genomic_DNA"/>
</dbReference>
<proteinExistence type="predicted"/>
<dbReference type="SUPFAM" id="SSF81296">
    <property type="entry name" value="E set domains"/>
    <property type="match status" value="1"/>
</dbReference>
<evidence type="ECO:0000256" key="2">
    <source>
        <dbReference type="ARBA" id="ARBA00022737"/>
    </source>
</evidence>
<feature type="signal peptide" evidence="4">
    <location>
        <begin position="1"/>
        <end position="36"/>
    </location>
</feature>
<dbReference type="InterPro" id="IPR028994">
    <property type="entry name" value="Integrin_alpha_N"/>
</dbReference>
<dbReference type="Proteomes" id="UP000664369">
    <property type="component" value="Unassembled WGS sequence"/>
</dbReference>
<dbReference type="Gene3D" id="2.30.30.100">
    <property type="match status" value="5"/>
</dbReference>
<dbReference type="Pfam" id="PF13517">
    <property type="entry name" value="FG-GAP_3"/>
    <property type="match status" value="3"/>
</dbReference>
<evidence type="ECO:0000256" key="4">
    <source>
        <dbReference type="SAM" id="SignalP"/>
    </source>
</evidence>
<protein>
    <submittedName>
        <fullName evidence="5">VCBS repeat-containing protein</fullName>
    </submittedName>
</protein>
<dbReference type="InterPro" id="IPR013519">
    <property type="entry name" value="Int_alpha_beta-p"/>
</dbReference>
<reference evidence="5 6" key="1">
    <citation type="submission" date="2021-03" db="EMBL/GenBank/DDBJ databases">
        <authorList>
            <person name="Kim M.K."/>
        </authorList>
    </citation>
    <scope>NUCLEOTIDE SEQUENCE [LARGE SCALE GENOMIC DNA]</scope>
    <source>
        <strain evidence="5 6">BT442</strain>
    </source>
</reference>
<dbReference type="SMART" id="SM00191">
    <property type="entry name" value="Int_alpha"/>
    <property type="match status" value="4"/>
</dbReference>
<dbReference type="NCBIfam" id="TIGR04183">
    <property type="entry name" value="Por_Secre_tail"/>
    <property type="match status" value="1"/>
</dbReference>
<dbReference type="RefSeq" id="WP_208174378.1">
    <property type="nucleotide sequence ID" value="NZ_JAGETZ010000002.1"/>
</dbReference>
<keyword evidence="6" id="KW-1185">Reference proteome</keyword>